<dbReference type="GO" id="GO:0005886">
    <property type="term" value="C:plasma membrane"/>
    <property type="evidence" value="ECO:0007669"/>
    <property type="project" value="TreeGrafter"/>
</dbReference>
<feature type="domain" description="GP-PDE" evidence="1">
    <location>
        <begin position="32"/>
        <end position="290"/>
    </location>
</feature>
<keyword evidence="3" id="KW-1185">Reference proteome</keyword>
<dbReference type="GO" id="GO:0006644">
    <property type="term" value="P:phospholipid metabolic process"/>
    <property type="evidence" value="ECO:0007669"/>
    <property type="project" value="TreeGrafter"/>
</dbReference>
<dbReference type="Gene3D" id="3.20.20.190">
    <property type="entry name" value="Phosphatidylinositol (PI) phosphodiesterase"/>
    <property type="match status" value="1"/>
</dbReference>
<dbReference type="PANTHER" id="PTHR46320:SF1">
    <property type="entry name" value="GLYCEROPHOSPHODIESTER PHOSPHODIESTERASE 1"/>
    <property type="match status" value="1"/>
</dbReference>
<evidence type="ECO:0000259" key="1">
    <source>
        <dbReference type="PROSITE" id="PS51704"/>
    </source>
</evidence>
<name>A0A1E3KXL6_9BACL</name>
<dbReference type="PROSITE" id="PS51704">
    <property type="entry name" value="GP_PDE"/>
    <property type="match status" value="1"/>
</dbReference>
<keyword evidence="2" id="KW-0378">Hydrolase</keyword>
<dbReference type="SUPFAM" id="SSF51695">
    <property type="entry name" value="PLC-like phosphodiesterases"/>
    <property type="match status" value="1"/>
</dbReference>
<dbReference type="STRING" id="1886670.PTI45_04117"/>
<organism evidence="2 3">
    <name type="scientific">Paenibacillus nuruki</name>
    <dbReference type="NCBI Taxonomy" id="1886670"/>
    <lineage>
        <taxon>Bacteria</taxon>
        <taxon>Bacillati</taxon>
        <taxon>Bacillota</taxon>
        <taxon>Bacilli</taxon>
        <taxon>Bacillales</taxon>
        <taxon>Paenibacillaceae</taxon>
        <taxon>Paenibacillus</taxon>
    </lineage>
</organism>
<protein>
    <submittedName>
        <fullName evidence="2">Glycerophosphodiester phosphodiesterase</fullName>
        <ecNumber evidence="2">3.1.4.46</ecNumber>
    </submittedName>
</protein>
<comment type="caution">
    <text evidence="2">The sequence shown here is derived from an EMBL/GenBank/DDBJ whole genome shotgun (WGS) entry which is preliminary data.</text>
</comment>
<evidence type="ECO:0000313" key="3">
    <source>
        <dbReference type="Proteomes" id="UP000094578"/>
    </source>
</evidence>
<reference evidence="2 3" key="1">
    <citation type="submission" date="2016-08" db="EMBL/GenBank/DDBJ databases">
        <title>Genome sequencing of Paenibacillus sp. TI45-13ar, isolated from Korean traditional nuruk.</title>
        <authorList>
            <person name="Kim S.-J."/>
        </authorList>
    </citation>
    <scope>NUCLEOTIDE SEQUENCE [LARGE SCALE GENOMIC DNA]</scope>
    <source>
        <strain evidence="2 3">TI45-13ar</strain>
    </source>
</reference>
<evidence type="ECO:0000313" key="2">
    <source>
        <dbReference type="EMBL" id="ODP26277.1"/>
    </source>
</evidence>
<proteinExistence type="predicted"/>
<dbReference type="PANTHER" id="PTHR46320">
    <property type="entry name" value="GLYCEROPHOSPHODIESTER PHOSPHODIESTERASE 1"/>
    <property type="match status" value="1"/>
</dbReference>
<gene>
    <name evidence="2" type="ORF">PTI45_04117</name>
</gene>
<dbReference type="GO" id="GO:0070291">
    <property type="term" value="P:N-acylethanolamine metabolic process"/>
    <property type="evidence" value="ECO:0007669"/>
    <property type="project" value="TreeGrafter"/>
</dbReference>
<dbReference type="AlphaFoldDB" id="A0A1E3KXL6"/>
<dbReference type="Proteomes" id="UP000094578">
    <property type="component" value="Unassembled WGS sequence"/>
</dbReference>
<dbReference type="EC" id="3.1.4.46" evidence="2"/>
<dbReference type="InterPro" id="IPR017946">
    <property type="entry name" value="PLC-like_Pdiesterase_TIM-brl"/>
</dbReference>
<dbReference type="GO" id="GO:0006580">
    <property type="term" value="P:ethanolamine metabolic process"/>
    <property type="evidence" value="ECO:0007669"/>
    <property type="project" value="TreeGrafter"/>
</dbReference>
<dbReference type="CDD" id="cd08566">
    <property type="entry name" value="GDPD_AtGDE_like"/>
    <property type="match status" value="1"/>
</dbReference>
<accession>A0A1E3KXL6</accession>
<dbReference type="EMBL" id="MDER01000086">
    <property type="protein sequence ID" value="ODP26277.1"/>
    <property type="molecule type" value="Genomic_DNA"/>
</dbReference>
<sequence>MVRNNIAAARKQPSESSLKEILSSFWDPNGRVMMAVHRGNWKQAPENSLAAIQYSVVAGADMIEIDVQQTTDGVLILMHDETVDRMTNGTGSINEMTFRQLRELRLRQYQGGINQPLTNYSIPTLEEILILIKNKVMINLDKCWDYREQVYEVLLRTGTVSQALFKSTASAAEVQLFLADKIEQPLYMQIIDDSNPEMVQDIDYICAAVQPQAFEICFEDEADERISIEVLDRIKSNHCRIWTNTMWDSICGGHSDIISRVDVSEGWEWHIRRGVNMIQTDDPEGLFAYLNE</sequence>
<dbReference type="Pfam" id="PF03009">
    <property type="entry name" value="GDPD"/>
    <property type="match status" value="1"/>
</dbReference>
<dbReference type="PATRIC" id="fig|1886670.3.peg.4147"/>
<dbReference type="InterPro" id="IPR030395">
    <property type="entry name" value="GP_PDE_dom"/>
</dbReference>
<dbReference type="GO" id="GO:0008889">
    <property type="term" value="F:glycerophosphodiester phosphodiesterase activity"/>
    <property type="evidence" value="ECO:0007669"/>
    <property type="project" value="UniProtKB-EC"/>
</dbReference>
<dbReference type="RefSeq" id="WP_069329443.1">
    <property type="nucleotide sequence ID" value="NZ_MDER01000086.1"/>
</dbReference>